<feature type="compositionally biased region" description="Basic residues" evidence="9">
    <location>
        <begin position="442"/>
        <end position="453"/>
    </location>
</feature>
<feature type="compositionally biased region" description="Acidic residues" evidence="9">
    <location>
        <begin position="231"/>
        <end position="252"/>
    </location>
</feature>
<evidence type="ECO:0000256" key="7">
    <source>
        <dbReference type="ARBA" id="ARBA00022884"/>
    </source>
</evidence>
<dbReference type="Proteomes" id="UP000593576">
    <property type="component" value="Unassembled WGS sequence"/>
</dbReference>
<dbReference type="OrthoDB" id="21550at2759"/>
<accession>A0A7J9MUZ7</accession>
<organism evidence="10 11">
    <name type="scientific">Gossypium schwendimanii</name>
    <name type="common">Cotton</name>
    <dbReference type="NCBI Taxonomy" id="34291"/>
    <lineage>
        <taxon>Eukaryota</taxon>
        <taxon>Viridiplantae</taxon>
        <taxon>Streptophyta</taxon>
        <taxon>Embryophyta</taxon>
        <taxon>Tracheophyta</taxon>
        <taxon>Spermatophyta</taxon>
        <taxon>Magnoliopsida</taxon>
        <taxon>eudicotyledons</taxon>
        <taxon>Gunneridae</taxon>
        <taxon>Pentapetalae</taxon>
        <taxon>rosids</taxon>
        <taxon>malvids</taxon>
        <taxon>Malvales</taxon>
        <taxon>Malvaceae</taxon>
        <taxon>Malvoideae</taxon>
        <taxon>Gossypium</taxon>
    </lineage>
</organism>
<dbReference type="Pfam" id="PF04410">
    <property type="entry name" value="Gar1"/>
    <property type="match status" value="1"/>
</dbReference>
<proteinExistence type="inferred from homology"/>
<dbReference type="GO" id="GO:0006364">
    <property type="term" value="P:rRNA processing"/>
    <property type="evidence" value="ECO:0007669"/>
    <property type="project" value="UniProtKB-KW"/>
</dbReference>
<keyword evidence="5" id="KW-0698">rRNA processing</keyword>
<feature type="compositionally biased region" description="Acidic residues" evidence="9">
    <location>
        <begin position="404"/>
        <end position="422"/>
    </location>
</feature>
<evidence type="ECO:0000256" key="3">
    <source>
        <dbReference type="ARBA" id="ARBA00021438"/>
    </source>
</evidence>
<comment type="caution">
    <text evidence="10">The sequence shown here is derived from an EMBL/GenBank/DDBJ whole genome shotgun (WGS) entry which is preliminary data.</text>
</comment>
<feature type="compositionally biased region" description="Polar residues" evidence="9">
    <location>
        <begin position="662"/>
        <end position="672"/>
    </location>
</feature>
<dbReference type="InterPro" id="IPR009000">
    <property type="entry name" value="Transl_B-barrel_sf"/>
</dbReference>
<feature type="compositionally biased region" description="Low complexity" evidence="9">
    <location>
        <begin position="152"/>
        <end position="177"/>
    </location>
</feature>
<dbReference type="Gene3D" id="2.40.10.230">
    <property type="entry name" value="Probable tRNA pseudouridine synthase domain"/>
    <property type="match status" value="1"/>
</dbReference>
<name>A0A7J9MUZ7_GOSSC</name>
<protein>
    <recommendedName>
        <fullName evidence="3">H/ACA ribonucleoprotein complex non-core subunit NAF1</fullName>
    </recommendedName>
</protein>
<evidence type="ECO:0000256" key="8">
    <source>
        <dbReference type="ARBA" id="ARBA00023242"/>
    </source>
</evidence>
<evidence type="ECO:0000256" key="2">
    <source>
        <dbReference type="ARBA" id="ARBA00009801"/>
    </source>
</evidence>
<keyword evidence="4" id="KW-0690">Ribosome biogenesis</keyword>
<keyword evidence="7" id="KW-0694">RNA-binding</keyword>
<dbReference type="GO" id="GO:0005634">
    <property type="term" value="C:nucleus"/>
    <property type="evidence" value="ECO:0007669"/>
    <property type="project" value="UniProtKB-SubCell"/>
</dbReference>
<reference evidence="10 11" key="1">
    <citation type="journal article" date="2019" name="Genome Biol. Evol.">
        <title>Insights into the evolution of the New World diploid cottons (Gossypium, subgenus Houzingenia) based on genome sequencing.</title>
        <authorList>
            <person name="Grover C.E."/>
            <person name="Arick M.A. 2nd"/>
            <person name="Thrash A."/>
            <person name="Conover J.L."/>
            <person name="Sanders W.S."/>
            <person name="Peterson D.G."/>
            <person name="Frelichowski J.E."/>
            <person name="Scheffler J.A."/>
            <person name="Scheffler B.E."/>
            <person name="Wendel J.F."/>
        </authorList>
    </citation>
    <scope>NUCLEOTIDE SEQUENCE [LARGE SCALE GENOMIC DNA]</scope>
    <source>
        <strain evidence="10">1</strain>
        <tissue evidence="10">Leaf</tissue>
    </source>
</reference>
<dbReference type="InterPro" id="IPR007504">
    <property type="entry name" value="H/ACA_rnp_Gar1/Naf1"/>
</dbReference>
<feature type="region of interest" description="Disordered" evidence="9">
    <location>
        <begin position="398"/>
        <end position="476"/>
    </location>
</feature>
<dbReference type="PANTHER" id="PTHR31633:SF1">
    <property type="entry name" value="H_ACA RIBONUCLEOPROTEIN COMPLEX NON-CORE SUBUNIT NAF1"/>
    <property type="match status" value="1"/>
</dbReference>
<feature type="region of interest" description="Disordered" evidence="9">
    <location>
        <begin position="662"/>
        <end position="697"/>
    </location>
</feature>
<dbReference type="InterPro" id="IPR038664">
    <property type="entry name" value="Gar1/Naf1_Cbf5-bd_sf"/>
</dbReference>
<keyword evidence="6" id="KW-0597">Phosphoprotein</keyword>
<evidence type="ECO:0000256" key="5">
    <source>
        <dbReference type="ARBA" id="ARBA00022552"/>
    </source>
</evidence>
<evidence type="ECO:0000256" key="9">
    <source>
        <dbReference type="SAM" id="MobiDB-lite"/>
    </source>
</evidence>
<evidence type="ECO:0000256" key="6">
    <source>
        <dbReference type="ARBA" id="ARBA00022553"/>
    </source>
</evidence>
<evidence type="ECO:0000256" key="1">
    <source>
        <dbReference type="ARBA" id="ARBA00004123"/>
    </source>
</evidence>
<feature type="region of interest" description="Disordered" evidence="9">
    <location>
        <begin position="150"/>
        <end position="252"/>
    </location>
</feature>
<comment type="similarity">
    <text evidence="2">Belongs to the NAF1 family.</text>
</comment>
<dbReference type="InterPro" id="IPR040309">
    <property type="entry name" value="Naf1"/>
</dbReference>
<feature type="compositionally biased region" description="Basic residues" evidence="9">
    <location>
        <begin position="676"/>
        <end position="686"/>
    </location>
</feature>
<dbReference type="FunFam" id="2.40.10.230:FF:000002">
    <property type="entry name" value="H/ACA ribonucleoprotein complex non-core subunit NAF1"/>
    <property type="match status" value="1"/>
</dbReference>
<feature type="compositionally biased region" description="Basic and acidic residues" evidence="9">
    <location>
        <begin position="75"/>
        <end position="88"/>
    </location>
</feature>
<dbReference type="SUPFAM" id="SSF50447">
    <property type="entry name" value="Translation proteins"/>
    <property type="match status" value="1"/>
</dbReference>
<evidence type="ECO:0000256" key="4">
    <source>
        <dbReference type="ARBA" id="ARBA00022517"/>
    </source>
</evidence>
<feature type="compositionally biased region" description="Gly residues" evidence="9">
    <location>
        <begin position="687"/>
        <end position="697"/>
    </location>
</feature>
<dbReference type="GO" id="GO:0005732">
    <property type="term" value="C:sno(s)RNA-containing ribonucleoprotein complex"/>
    <property type="evidence" value="ECO:0007669"/>
    <property type="project" value="InterPro"/>
</dbReference>
<dbReference type="PANTHER" id="PTHR31633">
    <property type="entry name" value="H/ACA RIBONUCLEOPROTEIN COMPLEX NON-CORE SUBUNIT NAF1"/>
    <property type="match status" value="1"/>
</dbReference>
<comment type="subcellular location">
    <subcellularLocation>
        <location evidence="1">Nucleus</location>
    </subcellularLocation>
</comment>
<evidence type="ECO:0000313" key="11">
    <source>
        <dbReference type="Proteomes" id="UP000593576"/>
    </source>
</evidence>
<dbReference type="GO" id="GO:0001522">
    <property type="term" value="P:pseudouridine synthesis"/>
    <property type="evidence" value="ECO:0007669"/>
    <property type="project" value="InterPro"/>
</dbReference>
<dbReference type="AlphaFoldDB" id="A0A7J9MUZ7"/>
<gene>
    <name evidence="10" type="ORF">Goshw_018958</name>
</gene>
<keyword evidence="11" id="KW-1185">Reference proteome</keyword>
<feature type="region of interest" description="Disordered" evidence="9">
    <location>
        <begin position="75"/>
        <end position="97"/>
    </location>
</feature>
<evidence type="ECO:0000313" key="10">
    <source>
        <dbReference type="EMBL" id="MBA0874586.1"/>
    </source>
</evidence>
<keyword evidence="8" id="KW-0539">Nucleus</keyword>
<dbReference type="GO" id="GO:0003723">
    <property type="term" value="F:RNA binding"/>
    <property type="evidence" value="ECO:0007669"/>
    <property type="project" value="UniProtKB-KW"/>
</dbReference>
<dbReference type="EMBL" id="JABFAF010000013">
    <property type="protein sequence ID" value="MBA0874586.1"/>
    <property type="molecule type" value="Genomic_DNA"/>
</dbReference>
<sequence>MFSDNLKEWFEGFPDLDRIELEESVFADIENSMEIGKEDKFDKTHVSELGFNGSESDFDGFKPIVHGSALVEGEPGRTVKVEEDKSKPESNLNLSIEESKAQGFDGFKPIVCGSEPVGVESGCTLKVEEESKPEGNLSLPIEEVIGNVSLVDGLESGSSSSESDSESSSLSSSSSSSSDDDNDEDEGEEDEEEEEENKEKVKVQAKNVDGADELEEGEIIGINEEVAVDGTDSDDDDDDDDDDEDDEEDGTDEILSALDIELDEVDDEEEDAGALRGPIMSKNEVEVLPQVPPLDVELQPHHQMLPVGVVLSVISTKVIVEGREQHNPLNEGSILWITADRSPLGFVDEIFGPVKNPYYVVRYNSESEVPAGIHEGTSISFVPEFANHVLNEKNLHKKGYDASGENDEELSDDAEFSDDEKEAEYRRMQKMTKRAMNDQRVGNRKSNKKKNKSKNGCWKTDKNLSQQTSTGMGQLPPNQNQHNFTTVSASLVNHNCSSSVIGQQNFVGGSGFVPPFSVMPQSSGIITPSNGVWTNGMPVQHPQNAIFPNRFSAEGMSLLSQNYQQQPIPLPTPAMPTMMPYQQQQFDPSSNTFPNLVLPGGQSNLFAALASAPWMGIAGQNGTFGMGMQGQQFSSALQGISTNGPTIGGNCNLQPDGVQGNFESSQNFNMGASSSRGRKPYPRGRGRFTGGRGHQRS</sequence>
<feature type="compositionally biased region" description="Acidic residues" evidence="9">
    <location>
        <begin position="178"/>
        <end position="196"/>
    </location>
</feature>
<feature type="compositionally biased region" description="Polar residues" evidence="9">
    <location>
        <begin position="463"/>
        <end position="476"/>
    </location>
</feature>
<dbReference type="GO" id="GO:0000493">
    <property type="term" value="P:box H/ACA snoRNP assembly"/>
    <property type="evidence" value="ECO:0007669"/>
    <property type="project" value="InterPro"/>
</dbReference>